<evidence type="ECO:0000256" key="2">
    <source>
        <dbReference type="ARBA" id="ARBA00023157"/>
    </source>
</evidence>
<feature type="domain" description="LamG-like jellyroll fold" evidence="5">
    <location>
        <begin position="1027"/>
        <end position="1195"/>
    </location>
</feature>
<sequence>MPAGRAWLVAAVLAVQPALGAGAWAAVAQPSAATARSAADSAGQDLSPEAQASAKAAETGAPVDVPADTTPTQTVSAQPDGTFVLNTAVVPERAKVGSDWVPIDTTLQSAPGGTISPKAATSKITFSGGGSSAPLATISRDGVSYSIKSPWTLPAPTLSGADATYASVLPDVDLVVTALPDGFSENLVVKTRQAALDPDLATVRFPVETSGVTLTSQTDGGVALVDGSGRPQFTTGTALMWDSTPASTTDPAATPDTASRSTASGEAAAAQTAATSADTTPADAADGPGPGAKTAVMGVSATGDTLSVSPDRSFLSDPTTTYPVVLDPQTTSSSLAGWTALWSGQPSTSFWKTKHTLGSGYDSWADSKVVRSLYQFDTHSLSGKKILSATFTALEVWAANCTKQPVELWHTGGISSASTWKRQPSWMSRIDTVSAAKGYSSSCPGGNVSFDATSAVAYGAARSGATTTVGLRASSESNDLEWKQFASPATKKPTLSVTFVSKPSTPTSLKLSSPNLACGKSSSVAVNIRTLTPTLSASPKSADGSQSKLRPNFQLYRYDPDIPDPLVASGSPSSWTTSGKAGTWKTPTLQNGQTYWFKARTEYQYSFDGKSASMYSGWTTIGACAFHVDTSRPAPPTVTSTAYPECATADDPDSCSASGGVGAPATFTLDAGASDVVKYIYTLNQGRQVTKSFSSPTSSLALNLAPDVRGLNALTVQTADAAGNVSASYTYFFKVGAGAPPVDAWAFDEGSGGSAADSAGSHPATLSASGASWSKLARSGGALAVDGSSGYAAVSGTGLDTTKSFSISGWARLTDLSHNAVIAAQAGAHGSSFALYYSTAYKAWIFNRYTSDSTTPTIVRSVSTATPAMGVWTHLLGVYDAQAETIQLYVNGVPQGDPVSFTTPWKATGGLQIGRGQYGGSFTDYFTGQIDDVRLWNRIMSSDEVADLQDMTDAQGDARPTLAADWELGGTSGSTAQDTSGYGHTATLGSGASWTDDVDGGMGNALALDGTSNGYVSSAGPVVDSQGAFTIAAWAKLDSASLADTSVAHTVTIAGQSGGKRDSWSLWYSQPAGSTQGAWMFGRTTADSTTATVVSDPTGIGSAELADPTAWTLLTGVYDAAHQNLTLYVNGVAQGTVGDSASDEGSDGGVTFDKPWQATGTFSIGRGRTASGGYGDYATGLVQRVRVWTGVMSGPDIAQMYYDEYLFPL</sequence>
<comment type="caution">
    <text evidence="6">The sequence shown here is derived from an EMBL/GenBank/DDBJ whole genome shotgun (WGS) entry which is preliminary data.</text>
</comment>
<evidence type="ECO:0000259" key="5">
    <source>
        <dbReference type="SMART" id="SM00560"/>
    </source>
</evidence>
<feature type="chain" id="PRO_5039127073" evidence="4">
    <location>
        <begin position="21"/>
        <end position="1209"/>
    </location>
</feature>
<dbReference type="Proteomes" id="UP000670475">
    <property type="component" value="Unassembled WGS sequence"/>
</dbReference>
<dbReference type="InterPro" id="IPR013320">
    <property type="entry name" value="ConA-like_dom_sf"/>
</dbReference>
<dbReference type="Gene3D" id="2.60.120.200">
    <property type="match status" value="2"/>
</dbReference>
<feature type="region of interest" description="Disordered" evidence="3">
    <location>
        <begin position="234"/>
        <end position="297"/>
    </location>
</feature>
<dbReference type="PANTHER" id="PTHR46943">
    <property type="entry name" value="PENTRAXIN-RELATED PROTEIN PTX3"/>
    <property type="match status" value="1"/>
</dbReference>
<evidence type="ECO:0000256" key="1">
    <source>
        <dbReference type="ARBA" id="ARBA00022729"/>
    </source>
</evidence>
<organism evidence="6 7">
    <name type="scientific">Streptomyces montanisoli</name>
    <dbReference type="NCBI Taxonomy" id="2798581"/>
    <lineage>
        <taxon>Bacteria</taxon>
        <taxon>Bacillati</taxon>
        <taxon>Actinomycetota</taxon>
        <taxon>Actinomycetes</taxon>
        <taxon>Kitasatosporales</taxon>
        <taxon>Streptomycetaceae</taxon>
        <taxon>Streptomyces</taxon>
    </lineage>
</organism>
<evidence type="ECO:0000256" key="4">
    <source>
        <dbReference type="SAM" id="SignalP"/>
    </source>
</evidence>
<dbReference type="SMART" id="SM00560">
    <property type="entry name" value="LamGL"/>
    <property type="match status" value="2"/>
</dbReference>
<keyword evidence="7" id="KW-1185">Reference proteome</keyword>
<dbReference type="PANTHER" id="PTHR46943:SF1">
    <property type="entry name" value="PENTRAXIN-RELATED PROTEIN PTX3"/>
    <property type="match status" value="1"/>
</dbReference>
<feature type="signal peptide" evidence="4">
    <location>
        <begin position="1"/>
        <end position="20"/>
    </location>
</feature>
<protein>
    <submittedName>
        <fullName evidence="6">LamG domain-containing protein</fullName>
    </submittedName>
</protein>
<reference evidence="6" key="1">
    <citation type="submission" date="2021-03" db="EMBL/GenBank/DDBJ databases">
        <title>Whole genome sequence of Streptomyces bomunensis MMS17-BM035.</title>
        <authorList>
            <person name="Lee J.H."/>
        </authorList>
    </citation>
    <scope>NUCLEOTIDE SEQUENCE</scope>
    <source>
        <strain evidence="6">MMS17-BM035</strain>
    </source>
</reference>
<keyword evidence="1 4" id="KW-0732">Signal</keyword>
<feature type="region of interest" description="Disordered" evidence="3">
    <location>
        <begin position="30"/>
        <end position="79"/>
    </location>
</feature>
<feature type="compositionally biased region" description="Low complexity" evidence="3">
    <location>
        <begin position="30"/>
        <end position="43"/>
    </location>
</feature>
<evidence type="ECO:0000313" key="7">
    <source>
        <dbReference type="Proteomes" id="UP000670475"/>
    </source>
</evidence>
<gene>
    <name evidence="6" type="ORF">JFN87_14255</name>
</gene>
<feature type="compositionally biased region" description="Polar residues" evidence="3">
    <location>
        <begin position="69"/>
        <end position="79"/>
    </location>
</feature>
<dbReference type="AlphaFoldDB" id="A0A940MCT2"/>
<dbReference type="InterPro" id="IPR006558">
    <property type="entry name" value="LamG-like"/>
</dbReference>
<accession>A0A940MCT2</accession>
<evidence type="ECO:0000313" key="6">
    <source>
        <dbReference type="EMBL" id="MBP0458657.1"/>
    </source>
</evidence>
<dbReference type="RefSeq" id="WP_209340407.1">
    <property type="nucleotide sequence ID" value="NZ_JAGIQL010000048.1"/>
</dbReference>
<dbReference type="EMBL" id="JAGIQL010000048">
    <property type="protein sequence ID" value="MBP0458657.1"/>
    <property type="molecule type" value="Genomic_DNA"/>
</dbReference>
<feature type="compositionally biased region" description="Low complexity" evidence="3">
    <location>
        <begin position="242"/>
        <end position="295"/>
    </location>
</feature>
<dbReference type="SUPFAM" id="SSF49899">
    <property type="entry name" value="Concanavalin A-like lectins/glucanases"/>
    <property type="match status" value="2"/>
</dbReference>
<dbReference type="InterPro" id="IPR042837">
    <property type="entry name" value="PTX3"/>
</dbReference>
<proteinExistence type="predicted"/>
<dbReference type="Pfam" id="PF13385">
    <property type="entry name" value="Laminin_G_3"/>
    <property type="match status" value="2"/>
</dbReference>
<evidence type="ECO:0000256" key="3">
    <source>
        <dbReference type="SAM" id="MobiDB-lite"/>
    </source>
</evidence>
<feature type="domain" description="LamG-like jellyroll fold" evidence="5">
    <location>
        <begin position="803"/>
        <end position="943"/>
    </location>
</feature>
<dbReference type="GO" id="GO:0006955">
    <property type="term" value="P:immune response"/>
    <property type="evidence" value="ECO:0007669"/>
    <property type="project" value="InterPro"/>
</dbReference>
<name>A0A940MCT2_9ACTN</name>
<keyword evidence="2" id="KW-1015">Disulfide bond</keyword>